<feature type="signal peptide" evidence="5">
    <location>
        <begin position="1"/>
        <end position="18"/>
    </location>
</feature>
<accession>A0A8J9W1E8</accession>
<evidence type="ECO:0000256" key="3">
    <source>
        <dbReference type="ARBA" id="ARBA00022737"/>
    </source>
</evidence>
<keyword evidence="2 5" id="KW-0732">Signal</keyword>
<dbReference type="Pfam" id="PF13855">
    <property type="entry name" value="LRR_8"/>
    <property type="match status" value="1"/>
</dbReference>
<keyword evidence="1" id="KW-0433">Leucine-rich repeat</keyword>
<feature type="transmembrane region" description="Helical" evidence="4">
    <location>
        <begin position="397"/>
        <end position="418"/>
    </location>
</feature>
<dbReference type="SUPFAM" id="SSF52058">
    <property type="entry name" value="L domain-like"/>
    <property type="match status" value="1"/>
</dbReference>
<evidence type="ECO:0000313" key="7">
    <source>
        <dbReference type="Proteomes" id="UP000838412"/>
    </source>
</evidence>
<keyword evidence="7" id="KW-1185">Reference proteome</keyword>
<organism evidence="6 7">
    <name type="scientific">Branchiostoma lanceolatum</name>
    <name type="common">Common lancelet</name>
    <name type="synonym">Amphioxus lanceolatum</name>
    <dbReference type="NCBI Taxonomy" id="7740"/>
    <lineage>
        <taxon>Eukaryota</taxon>
        <taxon>Metazoa</taxon>
        <taxon>Chordata</taxon>
        <taxon>Cephalochordata</taxon>
        <taxon>Leptocardii</taxon>
        <taxon>Amphioxiformes</taxon>
        <taxon>Branchiostomatidae</taxon>
        <taxon>Branchiostoma</taxon>
    </lineage>
</organism>
<dbReference type="OrthoDB" id="9990437at2759"/>
<dbReference type="Proteomes" id="UP000838412">
    <property type="component" value="Chromosome 1"/>
</dbReference>
<evidence type="ECO:0000256" key="4">
    <source>
        <dbReference type="SAM" id="Phobius"/>
    </source>
</evidence>
<dbReference type="Gene3D" id="3.80.10.10">
    <property type="entry name" value="Ribonuclease Inhibitor"/>
    <property type="match status" value="1"/>
</dbReference>
<gene>
    <name evidence="6" type="primary">LGR6</name>
    <name evidence="6" type="ORF">BLAG_LOCUS243</name>
</gene>
<keyword evidence="4" id="KW-0812">Transmembrane</keyword>
<keyword evidence="4" id="KW-1133">Transmembrane helix</keyword>
<dbReference type="InterPro" id="IPR003591">
    <property type="entry name" value="Leu-rich_rpt_typical-subtyp"/>
</dbReference>
<reference evidence="6" key="1">
    <citation type="submission" date="2022-01" db="EMBL/GenBank/DDBJ databases">
        <authorList>
            <person name="Braso-Vives M."/>
        </authorList>
    </citation>
    <scope>NUCLEOTIDE SEQUENCE</scope>
</reference>
<keyword evidence="3" id="KW-0677">Repeat</keyword>
<dbReference type="PROSITE" id="PS51450">
    <property type="entry name" value="LRR"/>
    <property type="match status" value="1"/>
</dbReference>
<keyword evidence="4" id="KW-0472">Membrane</keyword>
<dbReference type="EMBL" id="OV696686">
    <property type="protein sequence ID" value="CAH1226200.1"/>
    <property type="molecule type" value="Genomic_DNA"/>
</dbReference>
<dbReference type="SMART" id="SM00369">
    <property type="entry name" value="LRR_TYP"/>
    <property type="match status" value="4"/>
</dbReference>
<evidence type="ECO:0000256" key="2">
    <source>
        <dbReference type="ARBA" id="ARBA00022729"/>
    </source>
</evidence>
<proteinExistence type="predicted"/>
<evidence type="ECO:0000256" key="5">
    <source>
        <dbReference type="SAM" id="SignalP"/>
    </source>
</evidence>
<name>A0A8J9W1E8_BRALA</name>
<evidence type="ECO:0000256" key="1">
    <source>
        <dbReference type="ARBA" id="ARBA00022614"/>
    </source>
</evidence>
<dbReference type="PANTHER" id="PTHR24366">
    <property type="entry name" value="IG(IMMUNOGLOBULIN) AND LRR(LEUCINE RICH REPEAT) DOMAINS"/>
    <property type="match status" value="1"/>
</dbReference>
<dbReference type="InterPro" id="IPR001611">
    <property type="entry name" value="Leu-rich_rpt"/>
</dbReference>
<dbReference type="AlphaFoldDB" id="A0A8J9W1E8"/>
<dbReference type="PANTHER" id="PTHR24366:SF161">
    <property type="entry name" value="TIR DOMAIN-CONTAINING PROTEIN"/>
    <property type="match status" value="1"/>
</dbReference>
<sequence>MEFTTSFFLLTLLTTAVGKTVHYTGRNLTHVPIDYITPGTYTVKLSDNKISHLGSFNTTPYIRYLYIDNNQVNHLSPQTFQRLCELRVLDLDRNYIVSLRDFVFSDLAALWNLLLSNNLISAISERAFHGLASLEFLELSGNRLSAVPMQAIRLIPSEQLLLVSLAVNSISEIPGDIQSAHPSASYQLQGNPLRCPDEQVSRGGVFNFDDSDEWPMEKPYVTYTEHNRSLVERFFIIKSRFRYFGVFPNTFYLSEHISVDLPSIAIFKNQAHVSYFWTTPIGRYMVESITEALTVADFTAEDSGMYRKELVMPGSARTRYLHWDMLLCLNQLPKEKKELETTMSPTDDFSPHGNISTDICAGSTNRQSCCSYWLTFKPSIHQKFCVDGSPNSQANPVVTVVVVVNVLVILFGIALFCCSRKRQTSRSRGNSGAVSTTLLHTGLQAMAVGIPLHILPELTEDPTEGETNTSAFPLRQLRSRESHWSAMKMRATQYSLHRGTEAPPADAVGTTDAQVHHYDNDDEADEEFSHHHGASAVPPPQPVYEETAVHAVDAYVLEGSSEQPAFQIENAETGEEEELPYGVAAANSLYQRDSDVNRGTASIYYVTDMNQIEERHYATAETNALYQRDTGITDVYGQQTDYIGMARDINTTSRDSVEDFGILYGSTCATPVEQ</sequence>
<feature type="chain" id="PRO_5035454239" evidence="5">
    <location>
        <begin position="19"/>
        <end position="674"/>
    </location>
</feature>
<dbReference type="InterPro" id="IPR032675">
    <property type="entry name" value="LRR_dom_sf"/>
</dbReference>
<protein>
    <submittedName>
        <fullName evidence="6">LGR6 protein</fullName>
    </submittedName>
</protein>
<evidence type="ECO:0000313" key="6">
    <source>
        <dbReference type="EMBL" id="CAH1226200.1"/>
    </source>
</evidence>